<evidence type="ECO:0000313" key="9">
    <source>
        <dbReference type="EMBL" id="KAJ7708759.1"/>
    </source>
</evidence>
<evidence type="ECO:0000256" key="6">
    <source>
        <dbReference type="ARBA" id="ARBA00023004"/>
    </source>
</evidence>
<evidence type="ECO:0000256" key="1">
    <source>
        <dbReference type="ARBA" id="ARBA00001971"/>
    </source>
</evidence>
<keyword evidence="7 8" id="KW-0503">Monooxygenase</keyword>
<dbReference type="EMBL" id="JARKIE010000003">
    <property type="protein sequence ID" value="KAJ7708759.1"/>
    <property type="molecule type" value="Genomic_DNA"/>
</dbReference>
<dbReference type="PANTHER" id="PTHR46300:SF7">
    <property type="entry name" value="P450, PUTATIVE (EUROFUNG)-RELATED"/>
    <property type="match status" value="1"/>
</dbReference>
<sequence>MEDRPRLPFMEALISEIFRTYTTGPMGLPHVATEDDIHRGLLISKGAIIVANNWRVIVCLNAWNNLPRLHLPGCFYRDCDIYADPETFRPERFIETATYVKEKDFKDILFGYGRRACPGKNSTTGNHTLFHREFKSSPR</sequence>
<dbReference type="InterPro" id="IPR001128">
    <property type="entry name" value="Cyt_P450"/>
</dbReference>
<protein>
    <submittedName>
        <fullName evidence="9">Cytochrome P450</fullName>
    </submittedName>
</protein>
<dbReference type="GO" id="GO:0004497">
    <property type="term" value="F:monooxygenase activity"/>
    <property type="evidence" value="ECO:0007669"/>
    <property type="project" value="UniProtKB-KW"/>
</dbReference>
<keyword evidence="5 8" id="KW-0560">Oxidoreductase</keyword>
<dbReference type="AlphaFoldDB" id="A0AAD7GZC4"/>
<dbReference type="SUPFAM" id="SSF48264">
    <property type="entry name" value="Cytochrome P450"/>
    <property type="match status" value="1"/>
</dbReference>
<dbReference type="Pfam" id="PF00067">
    <property type="entry name" value="p450"/>
    <property type="match status" value="2"/>
</dbReference>
<evidence type="ECO:0000256" key="3">
    <source>
        <dbReference type="ARBA" id="ARBA00022617"/>
    </source>
</evidence>
<dbReference type="InterPro" id="IPR036396">
    <property type="entry name" value="Cyt_P450_sf"/>
</dbReference>
<evidence type="ECO:0000313" key="10">
    <source>
        <dbReference type="Proteomes" id="UP001221757"/>
    </source>
</evidence>
<comment type="similarity">
    <text evidence="2 8">Belongs to the cytochrome P450 family.</text>
</comment>
<comment type="caution">
    <text evidence="9">The sequence shown here is derived from an EMBL/GenBank/DDBJ whole genome shotgun (WGS) entry which is preliminary data.</text>
</comment>
<comment type="cofactor">
    <cofactor evidence="1">
        <name>heme</name>
        <dbReference type="ChEBI" id="CHEBI:30413"/>
    </cofactor>
</comment>
<keyword evidence="4 8" id="KW-0479">Metal-binding</keyword>
<keyword evidence="6 8" id="KW-0408">Iron</keyword>
<dbReference type="PANTHER" id="PTHR46300">
    <property type="entry name" value="P450, PUTATIVE (EUROFUNG)-RELATED-RELATED"/>
    <property type="match status" value="1"/>
</dbReference>
<evidence type="ECO:0000256" key="8">
    <source>
        <dbReference type="RuleBase" id="RU000461"/>
    </source>
</evidence>
<evidence type="ECO:0000256" key="4">
    <source>
        <dbReference type="ARBA" id="ARBA00022723"/>
    </source>
</evidence>
<evidence type="ECO:0000256" key="5">
    <source>
        <dbReference type="ARBA" id="ARBA00023002"/>
    </source>
</evidence>
<name>A0AAD7GZC4_MYCRO</name>
<dbReference type="GO" id="GO:0016705">
    <property type="term" value="F:oxidoreductase activity, acting on paired donors, with incorporation or reduction of molecular oxygen"/>
    <property type="evidence" value="ECO:0007669"/>
    <property type="project" value="InterPro"/>
</dbReference>
<dbReference type="GO" id="GO:0005506">
    <property type="term" value="F:iron ion binding"/>
    <property type="evidence" value="ECO:0007669"/>
    <property type="project" value="InterPro"/>
</dbReference>
<dbReference type="PROSITE" id="PS00086">
    <property type="entry name" value="CYTOCHROME_P450"/>
    <property type="match status" value="1"/>
</dbReference>
<dbReference type="Proteomes" id="UP001221757">
    <property type="component" value="Unassembled WGS sequence"/>
</dbReference>
<reference evidence="9" key="1">
    <citation type="submission" date="2023-03" db="EMBL/GenBank/DDBJ databases">
        <title>Massive genome expansion in bonnet fungi (Mycena s.s.) driven by repeated elements and novel gene families across ecological guilds.</title>
        <authorList>
            <consortium name="Lawrence Berkeley National Laboratory"/>
            <person name="Harder C.B."/>
            <person name="Miyauchi S."/>
            <person name="Viragh M."/>
            <person name="Kuo A."/>
            <person name="Thoen E."/>
            <person name="Andreopoulos B."/>
            <person name="Lu D."/>
            <person name="Skrede I."/>
            <person name="Drula E."/>
            <person name="Henrissat B."/>
            <person name="Morin E."/>
            <person name="Kohler A."/>
            <person name="Barry K."/>
            <person name="LaButti K."/>
            <person name="Morin E."/>
            <person name="Salamov A."/>
            <person name="Lipzen A."/>
            <person name="Mereny Z."/>
            <person name="Hegedus B."/>
            <person name="Baldrian P."/>
            <person name="Stursova M."/>
            <person name="Weitz H."/>
            <person name="Taylor A."/>
            <person name="Grigoriev I.V."/>
            <person name="Nagy L.G."/>
            <person name="Martin F."/>
            <person name="Kauserud H."/>
        </authorList>
    </citation>
    <scope>NUCLEOTIDE SEQUENCE</scope>
    <source>
        <strain evidence="9">CBHHK067</strain>
    </source>
</reference>
<dbReference type="Gene3D" id="1.10.630.10">
    <property type="entry name" value="Cytochrome P450"/>
    <property type="match status" value="1"/>
</dbReference>
<evidence type="ECO:0000256" key="2">
    <source>
        <dbReference type="ARBA" id="ARBA00010617"/>
    </source>
</evidence>
<dbReference type="GO" id="GO:0020037">
    <property type="term" value="F:heme binding"/>
    <property type="evidence" value="ECO:0007669"/>
    <property type="project" value="InterPro"/>
</dbReference>
<organism evidence="9 10">
    <name type="scientific">Mycena rosella</name>
    <name type="common">Pink bonnet</name>
    <name type="synonym">Agaricus rosellus</name>
    <dbReference type="NCBI Taxonomy" id="1033263"/>
    <lineage>
        <taxon>Eukaryota</taxon>
        <taxon>Fungi</taxon>
        <taxon>Dikarya</taxon>
        <taxon>Basidiomycota</taxon>
        <taxon>Agaricomycotina</taxon>
        <taxon>Agaricomycetes</taxon>
        <taxon>Agaricomycetidae</taxon>
        <taxon>Agaricales</taxon>
        <taxon>Marasmiineae</taxon>
        <taxon>Mycenaceae</taxon>
        <taxon>Mycena</taxon>
    </lineage>
</organism>
<keyword evidence="3 8" id="KW-0349">Heme</keyword>
<dbReference type="InterPro" id="IPR017972">
    <property type="entry name" value="Cyt_P450_CS"/>
</dbReference>
<proteinExistence type="inferred from homology"/>
<accession>A0AAD7GZC4</accession>
<gene>
    <name evidence="9" type="ORF">B0H17DRAFT_364539</name>
</gene>
<evidence type="ECO:0000256" key="7">
    <source>
        <dbReference type="ARBA" id="ARBA00023033"/>
    </source>
</evidence>
<keyword evidence="10" id="KW-1185">Reference proteome</keyword>
<dbReference type="InterPro" id="IPR050364">
    <property type="entry name" value="Cytochrome_P450_fung"/>
</dbReference>